<proteinExistence type="predicted"/>
<sequence length="81" mass="8908">MASILSDGVYSTITLIFISPFLEFLPPVSFRLLLHSLSTADSQICQLKTRVMKDLEVIVVTGLGDKALIPFFLSSLSSSRM</sequence>
<reference evidence="1 2" key="1">
    <citation type="journal article" date="2024" name="G3 (Bethesda)">
        <title>Genome assembly of Hibiscus sabdariffa L. provides insights into metabolisms of medicinal natural products.</title>
        <authorList>
            <person name="Kim T."/>
        </authorList>
    </citation>
    <scope>NUCLEOTIDE SEQUENCE [LARGE SCALE GENOMIC DNA]</scope>
    <source>
        <strain evidence="1">TK-2024</strain>
        <tissue evidence="1">Old leaves</tissue>
    </source>
</reference>
<evidence type="ECO:0000313" key="1">
    <source>
        <dbReference type="EMBL" id="KAK8521399.1"/>
    </source>
</evidence>
<name>A0ABR2CP27_9ROSI</name>
<comment type="caution">
    <text evidence="1">The sequence shown here is derived from an EMBL/GenBank/DDBJ whole genome shotgun (WGS) entry which is preliminary data.</text>
</comment>
<dbReference type="Proteomes" id="UP001472677">
    <property type="component" value="Unassembled WGS sequence"/>
</dbReference>
<protein>
    <submittedName>
        <fullName evidence="1">Uncharacterized protein</fullName>
    </submittedName>
</protein>
<organism evidence="1 2">
    <name type="scientific">Hibiscus sabdariffa</name>
    <name type="common">roselle</name>
    <dbReference type="NCBI Taxonomy" id="183260"/>
    <lineage>
        <taxon>Eukaryota</taxon>
        <taxon>Viridiplantae</taxon>
        <taxon>Streptophyta</taxon>
        <taxon>Embryophyta</taxon>
        <taxon>Tracheophyta</taxon>
        <taxon>Spermatophyta</taxon>
        <taxon>Magnoliopsida</taxon>
        <taxon>eudicotyledons</taxon>
        <taxon>Gunneridae</taxon>
        <taxon>Pentapetalae</taxon>
        <taxon>rosids</taxon>
        <taxon>malvids</taxon>
        <taxon>Malvales</taxon>
        <taxon>Malvaceae</taxon>
        <taxon>Malvoideae</taxon>
        <taxon>Hibiscus</taxon>
    </lineage>
</organism>
<gene>
    <name evidence="1" type="ORF">V6N12_005306</name>
</gene>
<accession>A0ABR2CP27</accession>
<evidence type="ECO:0000313" key="2">
    <source>
        <dbReference type="Proteomes" id="UP001472677"/>
    </source>
</evidence>
<dbReference type="EMBL" id="JBBPBM010000048">
    <property type="protein sequence ID" value="KAK8521399.1"/>
    <property type="molecule type" value="Genomic_DNA"/>
</dbReference>
<keyword evidence="2" id="KW-1185">Reference proteome</keyword>